<dbReference type="PANTHER" id="PTHR43037:SF4">
    <property type="entry name" value="PEPTIDASE S9 PROLYL OLIGOPEPTIDASE CATALYTIC DOMAIN-CONTAINING PROTEIN"/>
    <property type="match status" value="1"/>
</dbReference>
<evidence type="ECO:0000313" key="6">
    <source>
        <dbReference type="Proteomes" id="UP000041254"/>
    </source>
</evidence>
<dbReference type="InterPro" id="IPR001375">
    <property type="entry name" value="Peptidase_S9_cat"/>
</dbReference>
<gene>
    <name evidence="5" type="ORF">Vbra_19729</name>
</gene>
<dbReference type="InParanoid" id="A0A0G4H7G1"/>
<dbReference type="EMBL" id="CDMY01001045">
    <property type="protein sequence ID" value="CEM39686.1"/>
    <property type="molecule type" value="Genomic_DNA"/>
</dbReference>
<dbReference type="GO" id="GO:0006508">
    <property type="term" value="P:proteolysis"/>
    <property type="evidence" value="ECO:0007669"/>
    <property type="project" value="InterPro"/>
</dbReference>
<evidence type="ECO:0000256" key="1">
    <source>
        <dbReference type="ARBA" id="ARBA00022729"/>
    </source>
</evidence>
<dbReference type="Pfam" id="PF00326">
    <property type="entry name" value="Peptidase_S9"/>
    <property type="match status" value="1"/>
</dbReference>
<dbReference type="PANTHER" id="PTHR43037">
    <property type="entry name" value="UNNAMED PRODUCT-RELATED"/>
    <property type="match status" value="1"/>
</dbReference>
<feature type="compositionally biased region" description="Basic and acidic residues" evidence="2">
    <location>
        <begin position="816"/>
        <end position="835"/>
    </location>
</feature>
<sequence length="1011" mass="109869">MCVLFLYLLVVLFIHVTRTATFSRSLISVSPQVLENAKTPLMFSHHVFDVLLPPAGLTPAEKLAVIRHALADKMRGPGAPHATKGGADGFVELGEGHGGQRTTSSLWRPVTATADGFVTVPFAVNHTGASGRGESSMLGLKEVNRRLGLVLYDADSRSAATFRQDKEAAQRRRQETSSRDHVIGPGEDGTSYRGESSFPHAAGPASISQLDTPSSSFASLSAFRSLIWPIVLDPGMHTLLVRLAPPPTMASDGGPPARFHCSFLPPAAPLPFSSIQVDSGAAEMASGERMAAGGEEGLRVPTPGDSDPNWKADHSWRPGEVHHMPDIVDGVLPTPLASIPIVNPTSSPVTDFKVEFHTPRAVLRRHHSVPDTEHPGKTKDESSLEAKPIHDQTPILQDPSRPLLSATWLPALKSDKDRWTAPVLPGQSFPLYMQLTWNGVKPRRLEAADMAAGDGSATDKGICSGALYGEKDDPEVIEIDARITGNFRDSVSRPAAEHTVVLRCRSFARRDPYIFTYRDVDGAVEYAAVRPPKRRCRKGLQHQAALSDTLLSPTGPLLKGQFGFDWEGAGLANAVTAIHAFQHLMPGVPDPLREEYVPDTSRLVITGHSMGGHGCLVFSTHFADHVVGSMCGAAWIKMSTYSGGYSPAGQQDGQADKRTRLMSSGDSEYATDFAAVHLVGMPFMGRCGEKDDNVPPEHLRRFTHVLSNSNFAELEPTAVLSMMLDNSTMMQSFLEISRQPSLLQYYTDLKGNLDRQIPLIYSLKAGESHWFGDWGGIILMQPHTWGHDALVDAVFHKGQGGTMSYAVGQKFADWQQRDSSDTGASSDHRMSDDGRPPPPFFPKVDVCICGDCTRHSNNDNGDGWANVTVAGESDGDQDAQENAEWHICLRTHNVRRLGLKQYFPALVRTQRHSDADGRTSADKTNGTLVLYKDERGGKPTLPAQTQQRQGKSGGDLLSSFRVHLLIDGQSVAHGVPTDQLGRFTLPSHHLCCTRKPQGGSQCLWRLCGGME</sequence>
<dbReference type="InterPro" id="IPR050955">
    <property type="entry name" value="Plant_Biomass_Hydrol_Est"/>
</dbReference>
<evidence type="ECO:0000256" key="3">
    <source>
        <dbReference type="SAM" id="SignalP"/>
    </source>
</evidence>
<organism evidence="5 6">
    <name type="scientific">Vitrella brassicaformis (strain CCMP3155)</name>
    <dbReference type="NCBI Taxonomy" id="1169540"/>
    <lineage>
        <taxon>Eukaryota</taxon>
        <taxon>Sar</taxon>
        <taxon>Alveolata</taxon>
        <taxon>Colpodellida</taxon>
        <taxon>Vitrellaceae</taxon>
        <taxon>Vitrella</taxon>
    </lineage>
</organism>
<protein>
    <recommendedName>
        <fullName evidence="4">Peptidase S9 prolyl oligopeptidase catalytic domain-containing protein</fullName>
    </recommendedName>
</protein>
<feature type="chain" id="PRO_5005191026" description="Peptidase S9 prolyl oligopeptidase catalytic domain-containing protein" evidence="3">
    <location>
        <begin position="20"/>
        <end position="1011"/>
    </location>
</feature>
<feature type="domain" description="Peptidase S9 prolyl oligopeptidase catalytic" evidence="4">
    <location>
        <begin position="592"/>
        <end position="708"/>
    </location>
</feature>
<dbReference type="AlphaFoldDB" id="A0A0G4H7G1"/>
<evidence type="ECO:0000313" key="5">
    <source>
        <dbReference type="EMBL" id="CEM39686.1"/>
    </source>
</evidence>
<keyword evidence="1 3" id="KW-0732">Signal</keyword>
<dbReference type="Proteomes" id="UP000041254">
    <property type="component" value="Unassembled WGS sequence"/>
</dbReference>
<keyword evidence="6" id="KW-1185">Reference proteome</keyword>
<feature type="region of interest" description="Disordered" evidence="2">
    <location>
        <begin position="816"/>
        <end position="839"/>
    </location>
</feature>
<name>A0A0G4H7G1_VITBC</name>
<dbReference type="VEuPathDB" id="CryptoDB:Vbra_19729"/>
<feature type="region of interest" description="Disordered" evidence="2">
    <location>
        <begin position="367"/>
        <end position="386"/>
    </location>
</feature>
<feature type="compositionally biased region" description="Basic and acidic residues" evidence="2">
    <location>
        <begin position="368"/>
        <end position="386"/>
    </location>
</feature>
<proteinExistence type="predicted"/>
<feature type="region of interest" description="Disordered" evidence="2">
    <location>
        <begin position="932"/>
        <end position="953"/>
    </location>
</feature>
<evidence type="ECO:0000256" key="2">
    <source>
        <dbReference type="SAM" id="MobiDB-lite"/>
    </source>
</evidence>
<feature type="compositionally biased region" description="Basic and acidic residues" evidence="2">
    <location>
        <begin position="163"/>
        <end position="182"/>
    </location>
</feature>
<accession>A0A0G4H7G1</accession>
<dbReference type="OrthoDB" id="449091at2759"/>
<dbReference type="Gene3D" id="3.40.50.1820">
    <property type="entry name" value="alpha/beta hydrolase"/>
    <property type="match status" value="1"/>
</dbReference>
<feature type="signal peptide" evidence="3">
    <location>
        <begin position="1"/>
        <end position="19"/>
    </location>
</feature>
<dbReference type="GO" id="GO:0008236">
    <property type="term" value="F:serine-type peptidase activity"/>
    <property type="evidence" value="ECO:0007669"/>
    <property type="project" value="InterPro"/>
</dbReference>
<evidence type="ECO:0000259" key="4">
    <source>
        <dbReference type="Pfam" id="PF00326"/>
    </source>
</evidence>
<feature type="region of interest" description="Disordered" evidence="2">
    <location>
        <begin position="162"/>
        <end position="209"/>
    </location>
</feature>
<dbReference type="SUPFAM" id="SSF53474">
    <property type="entry name" value="alpha/beta-Hydrolases"/>
    <property type="match status" value="1"/>
</dbReference>
<dbReference type="InterPro" id="IPR029058">
    <property type="entry name" value="AB_hydrolase_fold"/>
</dbReference>
<reference evidence="5 6" key="1">
    <citation type="submission" date="2014-11" db="EMBL/GenBank/DDBJ databases">
        <authorList>
            <person name="Zhu J."/>
            <person name="Qi W."/>
            <person name="Song R."/>
        </authorList>
    </citation>
    <scope>NUCLEOTIDE SEQUENCE [LARGE SCALE GENOMIC DNA]</scope>
</reference>